<dbReference type="STRING" id="1184267.A11Q_2591"/>
<dbReference type="PATRIC" id="fig|1184267.3.peg.2619"/>
<gene>
    <name evidence="1" type="ORF">A11Q_2591</name>
</gene>
<dbReference type="Proteomes" id="UP000012040">
    <property type="component" value="Chromosome"/>
</dbReference>
<accession>M4VBN2</accession>
<evidence type="ECO:0000313" key="1">
    <source>
        <dbReference type="EMBL" id="AGH96807.1"/>
    </source>
</evidence>
<dbReference type="AlphaFoldDB" id="M4VBN2"/>
<dbReference type="HOGENOM" id="CLU_2045112_0_0_7"/>
<sequence>MRQLRVLVLSKPSSAIAEKQLTEFWSTWKQDKLSLYRTSDSRLSEVVLGPYEQLVCERLFKKADGAEWSEAQKIWKDEFAVVICEGTSTALFENFKYQDTVLVDSFDKAEAYLKKLSLQP</sequence>
<name>M4VBN2_9BACT</name>
<reference evidence="1 2" key="1">
    <citation type="journal article" date="2013" name="ISME J.">
        <title>By their genes ye shall know them: genomic signatures of predatory bacteria.</title>
        <authorList>
            <person name="Pasternak Z."/>
            <person name="Pietrokovski S."/>
            <person name="Rotem O."/>
            <person name="Gophna U."/>
            <person name="Lurie-Weinberger M.N."/>
            <person name="Jurkevitch E."/>
        </authorList>
    </citation>
    <scope>NUCLEOTIDE SEQUENCE [LARGE SCALE GENOMIC DNA]</scope>
    <source>
        <strain evidence="1 2">JSS</strain>
    </source>
</reference>
<dbReference type="EMBL" id="CP003537">
    <property type="protein sequence ID" value="AGH96807.1"/>
    <property type="molecule type" value="Genomic_DNA"/>
</dbReference>
<organism evidence="1 2">
    <name type="scientific">Pseudobdellovibrio exovorus JSS</name>
    <dbReference type="NCBI Taxonomy" id="1184267"/>
    <lineage>
        <taxon>Bacteria</taxon>
        <taxon>Pseudomonadati</taxon>
        <taxon>Bdellovibrionota</taxon>
        <taxon>Bdellovibrionia</taxon>
        <taxon>Bdellovibrionales</taxon>
        <taxon>Pseudobdellovibrionaceae</taxon>
        <taxon>Pseudobdellovibrio</taxon>
    </lineage>
</organism>
<dbReference type="RefSeq" id="WP_015471297.1">
    <property type="nucleotide sequence ID" value="NC_020813.1"/>
</dbReference>
<dbReference type="KEGG" id="bex:A11Q_2591"/>
<proteinExistence type="predicted"/>
<evidence type="ECO:0000313" key="2">
    <source>
        <dbReference type="Proteomes" id="UP000012040"/>
    </source>
</evidence>
<protein>
    <submittedName>
        <fullName evidence="1">Uncharacterized protein</fullName>
    </submittedName>
</protein>
<keyword evidence="2" id="KW-1185">Reference proteome</keyword>